<feature type="transmembrane region" description="Helical" evidence="1">
    <location>
        <begin position="12"/>
        <end position="33"/>
    </location>
</feature>
<keyword evidence="1" id="KW-0472">Membrane</keyword>
<dbReference type="EMBL" id="BOPV01000001">
    <property type="protein sequence ID" value="GIL40223.1"/>
    <property type="molecule type" value="Genomic_DNA"/>
</dbReference>
<keyword evidence="1" id="KW-1133">Transmembrane helix</keyword>
<organism evidence="2 3">
    <name type="scientific">Roseiterribacter gracilis</name>
    <dbReference type="NCBI Taxonomy" id="2812848"/>
    <lineage>
        <taxon>Bacteria</taxon>
        <taxon>Pseudomonadati</taxon>
        <taxon>Pseudomonadota</taxon>
        <taxon>Alphaproteobacteria</taxon>
        <taxon>Rhodospirillales</taxon>
        <taxon>Roseiterribacteraceae</taxon>
        <taxon>Roseiterribacter</taxon>
    </lineage>
</organism>
<reference evidence="2" key="1">
    <citation type="submission" date="2021-02" db="EMBL/GenBank/DDBJ databases">
        <title>Genome sequence of Rhodospirillales sp. strain TMPK1 isolated from soil.</title>
        <authorList>
            <person name="Nakai R."/>
            <person name="Kusada H."/>
            <person name="Tamaki H."/>
        </authorList>
    </citation>
    <scope>NUCLEOTIDE SEQUENCE</scope>
    <source>
        <strain evidence="2">TMPK1</strain>
    </source>
</reference>
<feature type="transmembrane region" description="Helical" evidence="1">
    <location>
        <begin position="123"/>
        <end position="141"/>
    </location>
</feature>
<name>A0A8S8X9T9_9PROT</name>
<evidence type="ECO:0000313" key="3">
    <source>
        <dbReference type="Proteomes" id="UP000681075"/>
    </source>
</evidence>
<sequence length="151" mass="15634">MFEPGPHLLRSATRAGILFALAAAGTFELAHVLGKGPLQTETISAQFLLLALLVAPLVQAALVAGLVIAAAAMGAGWLAPLATFGLAFAIYAQHDVAFVAAAVCAGLTAIQFRVWAARTRKPVAAFAAVAWTTFIANATLIELADLVRRVI</sequence>
<proteinExistence type="predicted"/>
<protein>
    <submittedName>
        <fullName evidence="2">Uncharacterized protein</fullName>
    </submittedName>
</protein>
<evidence type="ECO:0000256" key="1">
    <source>
        <dbReference type="SAM" id="Phobius"/>
    </source>
</evidence>
<feature type="transmembrane region" description="Helical" evidence="1">
    <location>
        <begin position="75"/>
        <end position="92"/>
    </location>
</feature>
<comment type="caution">
    <text evidence="2">The sequence shown here is derived from an EMBL/GenBank/DDBJ whole genome shotgun (WGS) entry which is preliminary data.</text>
</comment>
<accession>A0A8S8X9T9</accession>
<evidence type="ECO:0000313" key="2">
    <source>
        <dbReference type="EMBL" id="GIL40223.1"/>
    </source>
</evidence>
<dbReference type="RefSeq" id="WP_420243331.1">
    <property type="nucleotide sequence ID" value="NZ_BOPV01000001.1"/>
</dbReference>
<dbReference type="AlphaFoldDB" id="A0A8S8X9T9"/>
<keyword evidence="3" id="KW-1185">Reference proteome</keyword>
<feature type="transmembrane region" description="Helical" evidence="1">
    <location>
        <begin position="45"/>
        <end position="68"/>
    </location>
</feature>
<keyword evidence="1" id="KW-0812">Transmembrane</keyword>
<gene>
    <name evidence="2" type="ORF">TMPK1_24600</name>
</gene>
<dbReference type="Proteomes" id="UP000681075">
    <property type="component" value="Unassembled WGS sequence"/>
</dbReference>
<feature type="transmembrane region" description="Helical" evidence="1">
    <location>
        <begin position="98"/>
        <end position="116"/>
    </location>
</feature>